<dbReference type="RefSeq" id="XP_022754502.1">
    <property type="nucleotide sequence ID" value="XM_022898767.1"/>
</dbReference>
<evidence type="ECO:0000313" key="3">
    <source>
        <dbReference type="RefSeq" id="XP_022754502.1"/>
    </source>
</evidence>
<dbReference type="InterPro" id="IPR057625">
    <property type="entry name" value="TPR1-6-like_ubiquitin"/>
</dbReference>
<organism evidence="2 3">
    <name type="scientific">Durio zibethinus</name>
    <name type="common">Durian</name>
    <dbReference type="NCBI Taxonomy" id="66656"/>
    <lineage>
        <taxon>Eukaryota</taxon>
        <taxon>Viridiplantae</taxon>
        <taxon>Streptophyta</taxon>
        <taxon>Embryophyta</taxon>
        <taxon>Tracheophyta</taxon>
        <taxon>Spermatophyta</taxon>
        <taxon>Magnoliopsida</taxon>
        <taxon>eudicotyledons</taxon>
        <taxon>Gunneridae</taxon>
        <taxon>Pentapetalae</taxon>
        <taxon>rosids</taxon>
        <taxon>malvids</taxon>
        <taxon>Malvales</taxon>
        <taxon>Malvaceae</taxon>
        <taxon>Helicteroideae</taxon>
        <taxon>Durio</taxon>
    </lineage>
</organism>
<dbReference type="AlphaFoldDB" id="A0A6P5ZPP1"/>
<dbReference type="KEGG" id="dzi:111302883"/>
<dbReference type="Proteomes" id="UP000515121">
    <property type="component" value="Unplaced"/>
</dbReference>
<dbReference type="OrthoDB" id="1749443at2759"/>
<evidence type="ECO:0000259" key="1">
    <source>
        <dbReference type="Pfam" id="PF23603"/>
    </source>
</evidence>
<dbReference type="GeneID" id="111302883"/>
<name>A0A6P5ZPP1_DURZI</name>
<evidence type="ECO:0000313" key="2">
    <source>
        <dbReference type="Proteomes" id="UP000515121"/>
    </source>
</evidence>
<protein>
    <submittedName>
        <fullName evidence="3">Uncharacterized protein LOC111302883 isoform X1</fullName>
    </submittedName>
</protein>
<sequence>MKMPFSDNGFDAIYAIKATCHATDAIGREKQFFIMEEPVIHIKDHRGSLLSRESSSLINTHSLHLIKAFSLMTDLILLIKEAMVTTIVQLLEWHPHLQVQVYILAPETVMVYSVKLYSVKLRIKSFKVPELFVEIPTTATVGSLKVCSIAFFSVVL</sequence>
<gene>
    <name evidence="3" type="primary">LOC111302883</name>
</gene>
<proteinExistence type="predicted"/>
<keyword evidence="2" id="KW-1185">Reference proteome</keyword>
<dbReference type="Pfam" id="PF23603">
    <property type="entry name" value="Ubiquitin_TPR1"/>
    <property type="match status" value="1"/>
</dbReference>
<reference evidence="3" key="1">
    <citation type="submission" date="2025-08" db="UniProtKB">
        <authorList>
            <consortium name="RefSeq"/>
        </authorList>
    </citation>
    <scope>IDENTIFICATION</scope>
    <source>
        <tissue evidence="3">Fruit stalk</tissue>
    </source>
</reference>
<accession>A0A6P5ZPP1</accession>
<feature type="domain" description="Telomere repeat-binding protein 1-6-like ubiquitin-like" evidence="1">
    <location>
        <begin position="119"/>
        <end position="145"/>
    </location>
</feature>